<feature type="compositionally biased region" description="Polar residues" evidence="1">
    <location>
        <begin position="33"/>
        <end position="45"/>
    </location>
</feature>
<dbReference type="Proteomes" id="UP000799537">
    <property type="component" value="Unassembled WGS sequence"/>
</dbReference>
<dbReference type="GeneID" id="54567710"/>
<evidence type="ECO:0000313" key="3">
    <source>
        <dbReference type="Proteomes" id="UP000799537"/>
    </source>
</evidence>
<protein>
    <submittedName>
        <fullName evidence="2">Uncharacterized protein</fullName>
    </submittedName>
</protein>
<dbReference type="EMBL" id="ML993630">
    <property type="protein sequence ID" value="KAF2160073.1"/>
    <property type="molecule type" value="Genomic_DNA"/>
</dbReference>
<keyword evidence="3" id="KW-1185">Reference proteome</keyword>
<evidence type="ECO:0000256" key="1">
    <source>
        <dbReference type="SAM" id="MobiDB-lite"/>
    </source>
</evidence>
<feature type="compositionally biased region" description="Basic residues" evidence="1">
    <location>
        <begin position="15"/>
        <end position="24"/>
    </location>
</feature>
<feature type="region of interest" description="Disordered" evidence="1">
    <location>
        <begin position="30"/>
        <end position="49"/>
    </location>
</feature>
<feature type="region of interest" description="Disordered" evidence="1">
    <location>
        <begin position="76"/>
        <end position="114"/>
    </location>
</feature>
<dbReference type="RefSeq" id="XP_033660962.1">
    <property type="nucleotide sequence ID" value="XM_033814438.1"/>
</dbReference>
<reference evidence="2" key="1">
    <citation type="journal article" date="2020" name="Stud. Mycol.">
        <title>101 Dothideomycetes genomes: a test case for predicting lifestyles and emergence of pathogens.</title>
        <authorList>
            <person name="Haridas S."/>
            <person name="Albert R."/>
            <person name="Binder M."/>
            <person name="Bloem J."/>
            <person name="Labutti K."/>
            <person name="Salamov A."/>
            <person name="Andreopoulos B."/>
            <person name="Baker S."/>
            <person name="Barry K."/>
            <person name="Bills G."/>
            <person name="Bluhm B."/>
            <person name="Cannon C."/>
            <person name="Castanera R."/>
            <person name="Culley D."/>
            <person name="Daum C."/>
            <person name="Ezra D."/>
            <person name="Gonzalez J."/>
            <person name="Henrissat B."/>
            <person name="Kuo A."/>
            <person name="Liang C."/>
            <person name="Lipzen A."/>
            <person name="Lutzoni F."/>
            <person name="Magnuson J."/>
            <person name="Mondo S."/>
            <person name="Nolan M."/>
            <person name="Ohm R."/>
            <person name="Pangilinan J."/>
            <person name="Park H.-J."/>
            <person name="Ramirez L."/>
            <person name="Alfaro M."/>
            <person name="Sun H."/>
            <person name="Tritt A."/>
            <person name="Yoshinaga Y."/>
            <person name="Zwiers L.-H."/>
            <person name="Turgeon B."/>
            <person name="Goodwin S."/>
            <person name="Spatafora J."/>
            <person name="Crous P."/>
            <person name="Grigoriev I."/>
        </authorList>
    </citation>
    <scope>NUCLEOTIDE SEQUENCE</scope>
    <source>
        <strain evidence="2">ATCC 36951</strain>
    </source>
</reference>
<evidence type="ECO:0000313" key="2">
    <source>
        <dbReference type="EMBL" id="KAF2160073.1"/>
    </source>
</evidence>
<feature type="region of interest" description="Disordered" evidence="1">
    <location>
        <begin position="1"/>
        <end position="24"/>
    </location>
</feature>
<organism evidence="2 3">
    <name type="scientific">Zasmidium cellare ATCC 36951</name>
    <dbReference type="NCBI Taxonomy" id="1080233"/>
    <lineage>
        <taxon>Eukaryota</taxon>
        <taxon>Fungi</taxon>
        <taxon>Dikarya</taxon>
        <taxon>Ascomycota</taxon>
        <taxon>Pezizomycotina</taxon>
        <taxon>Dothideomycetes</taxon>
        <taxon>Dothideomycetidae</taxon>
        <taxon>Mycosphaerellales</taxon>
        <taxon>Mycosphaerellaceae</taxon>
        <taxon>Zasmidium</taxon>
    </lineage>
</organism>
<dbReference type="AlphaFoldDB" id="A0A6A6BZM5"/>
<gene>
    <name evidence="2" type="ORF">M409DRAFT_60324</name>
</gene>
<accession>A0A6A6BZM5</accession>
<feature type="compositionally biased region" description="Low complexity" evidence="1">
    <location>
        <begin position="98"/>
        <end position="107"/>
    </location>
</feature>
<name>A0A6A6BZM5_ZASCE</name>
<proteinExistence type="predicted"/>
<sequence>MYASARINPSAGKPFLRHSKPTHSRLKHLSERMYTTSTHANTSYGDSGRPTFISQTKSLLLGFNCCSTKSAKTAPCDLMKSKKNGGSSIPTHIRPEPSSAQGSQQRQRGLKLEI</sequence>